<dbReference type="Gene3D" id="2.130.10.10">
    <property type="entry name" value="YVTN repeat-like/Quinoprotein amine dehydrogenase"/>
    <property type="match status" value="2"/>
</dbReference>
<feature type="repeat" description="WD" evidence="6">
    <location>
        <begin position="126"/>
        <end position="168"/>
    </location>
</feature>
<evidence type="ECO:0000259" key="8">
    <source>
        <dbReference type="Pfam" id="PF09384"/>
    </source>
</evidence>
<evidence type="ECO:0000256" key="6">
    <source>
        <dbReference type="PROSITE-ProRule" id="PRU00221"/>
    </source>
</evidence>
<dbReference type="Proteomes" id="UP000288805">
    <property type="component" value="Unassembled WGS sequence"/>
</dbReference>
<evidence type="ECO:0000256" key="4">
    <source>
        <dbReference type="ARBA" id="ARBA00022737"/>
    </source>
</evidence>
<dbReference type="InterPro" id="IPR020472">
    <property type="entry name" value="WD40_PAC1"/>
</dbReference>
<evidence type="ECO:0000256" key="1">
    <source>
        <dbReference type="ARBA" id="ARBA00004604"/>
    </source>
</evidence>
<keyword evidence="5" id="KW-0539">Nucleus</keyword>
<evidence type="ECO:0000313" key="9">
    <source>
        <dbReference type="EMBL" id="RVX20634.1"/>
    </source>
</evidence>
<dbReference type="FunFam" id="2.130.10.10:FF:002007">
    <property type="entry name" value="Protein SLOW WALKER 1"/>
    <property type="match status" value="1"/>
</dbReference>
<dbReference type="GO" id="GO:0005730">
    <property type="term" value="C:nucleolus"/>
    <property type="evidence" value="ECO:0007669"/>
    <property type="project" value="UniProtKB-SubCell"/>
</dbReference>
<dbReference type="OrthoDB" id="431715at2759"/>
<dbReference type="InterPro" id="IPR036322">
    <property type="entry name" value="WD40_repeat_dom_sf"/>
</dbReference>
<dbReference type="PRINTS" id="PR00320">
    <property type="entry name" value="GPROTEINBRPT"/>
</dbReference>
<evidence type="ECO:0000256" key="2">
    <source>
        <dbReference type="ARBA" id="ARBA00022552"/>
    </source>
</evidence>
<dbReference type="CDD" id="cd00200">
    <property type="entry name" value="WD40"/>
    <property type="match status" value="1"/>
</dbReference>
<dbReference type="InterPro" id="IPR001680">
    <property type="entry name" value="WD40_rpt"/>
</dbReference>
<evidence type="ECO:0000313" key="10">
    <source>
        <dbReference type="Proteomes" id="UP000288805"/>
    </source>
</evidence>
<dbReference type="PROSITE" id="PS50082">
    <property type="entry name" value="WD_REPEATS_2"/>
    <property type="match status" value="2"/>
</dbReference>
<keyword evidence="4" id="KW-0677">Repeat</keyword>
<gene>
    <name evidence="9" type="primary">SWA1_0</name>
    <name evidence="9" type="ORF">CK203_002771</name>
</gene>
<protein>
    <submittedName>
        <fullName evidence="9">Protein SLOW WALKER 1</fullName>
    </submittedName>
</protein>
<evidence type="ECO:0000256" key="5">
    <source>
        <dbReference type="ARBA" id="ARBA00023242"/>
    </source>
</evidence>
<name>A0A438KHF3_VITVI</name>
<dbReference type="EMBL" id="QGNW01000006">
    <property type="protein sequence ID" value="RVX20634.1"/>
    <property type="molecule type" value="Genomic_DNA"/>
</dbReference>
<feature type="compositionally biased region" description="Basic residues" evidence="7">
    <location>
        <begin position="16"/>
        <end position="26"/>
    </location>
</feature>
<feature type="repeat" description="WD" evidence="6">
    <location>
        <begin position="169"/>
        <end position="211"/>
    </location>
</feature>
<dbReference type="Pfam" id="PF09384">
    <property type="entry name" value="UTP15_C"/>
    <property type="match status" value="1"/>
</dbReference>
<dbReference type="PANTHER" id="PTHR19924">
    <property type="entry name" value="UTP15 U3 SMALL NUCLEOLAR RNA-ASSOCIATED PROTEIN 15 FAMILY MEMBER"/>
    <property type="match status" value="1"/>
</dbReference>
<dbReference type="Pfam" id="PF00400">
    <property type="entry name" value="WD40"/>
    <property type="match status" value="3"/>
</dbReference>
<dbReference type="GO" id="GO:0006364">
    <property type="term" value="P:rRNA processing"/>
    <property type="evidence" value="ECO:0007669"/>
    <property type="project" value="UniProtKB-KW"/>
</dbReference>
<dbReference type="SMART" id="SM00320">
    <property type="entry name" value="WD40"/>
    <property type="match status" value="6"/>
</dbReference>
<dbReference type="InterPro" id="IPR018983">
    <property type="entry name" value="U3_snoRNA-assocProt_15_C"/>
</dbReference>
<keyword evidence="3 6" id="KW-0853">WD repeat</keyword>
<dbReference type="AlphaFoldDB" id="A0A438KHF3"/>
<proteinExistence type="predicted"/>
<dbReference type="InterPro" id="IPR015943">
    <property type="entry name" value="WD40/YVTN_repeat-like_dom_sf"/>
</dbReference>
<dbReference type="PROSITE" id="PS50294">
    <property type="entry name" value="WD_REPEATS_REGION"/>
    <property type="match status" value="2"/>
</dbReference>
<dbReference type="FunFam" id="2.130.10.10:FF:001192">
    <property type="entry name" value="Protein SLOW WALKER 1"/>
    <property type="match status" value="1"/>
</dbReference>
<accession>A0A438KHF3</accession>
<organism evidence="9 10">
    <name type="scientific">Vitis vinifera</name>
    <name type="common">Grape</name>
    <dbReference type="NCBI Taxonomy" id="29760"/>
    <lineage>
        <taxon>Eukaryota</taxon>
        <taxon>Viridiplantae</taxon>
        <taxon>Streptophyta</taxon>
        <taxon>Embryophyta</taxon>
        <taxon>Tracheophyta</taxon>
        <taxon>Spermatophyta</taxon>
        <taxon>Magnoliopsida</taxon>
        <taxon>eudicotyledons</taxon>
        <taxon>Gunneridae</taxon>
        <taxon>Pentapetalae</taxon>
        <taxon>rosids</taxon>
        <taxon>Vitales</taxon>
        <taxon>Vitaceae</taxon>
        <taxon>Viteae</taxon>
        <taxon>Vitis</taxon>
    </lineage>
</organism>
<comment type="subcellular location">
    <subcellularLocation>
        <location evidence="1">Nucleus</location>
        <location evidence="1">Nucleolus</location>
    </subcellularLocation>
</comment>
<evidence type="ECO:0000256" key="3">
    <source>
        <dbReference type="ARBA" id="ARBA00022574"/>
    </source>
</evidence>
<sequence>MAEPQQALSRTFPVKPKLKAKSKKPSKTPESKYWSSFKSHTIPNLISSITSLSFSPATPHHFAAAYSTSLTLFNSKTLEPISSISSFKDVVSCASFRSDGLLIAASDHSGLVQVFDVKTRTALRKLRGHTRPVRLVRYPRSDKLHLFSGGDDAVVKYWDVAAESGVVEFRGHKDYVRCGDGSPASSELFATGSYDHTVKVWDVRVSNSDAAMKINHGKPVEDVIFLPSGGLIATAGGNCVKIWDVIGGGKLLYSMENHNKTVTSICVGKIGRDGGEGSEQYRVLSVGLDGYMKVFDYSKFKITHSMRFPAPLLSIGFSPDCATRAIGTSNGVIYAGKRKVKGEVESGLREFPSLGLMEEPQRRVLRPSYFRYFHRSQGEKPSEGDYLITRPKKVKIAEHDKLLKKFRHKDAFVSALSGKNPENVVAVMEELVARKKLLKCVSNLDTEELGLLLAFLHRHSTVPRYAGLLMGLTKKVVQMRAEDIIASDVLKGHIRNLKRSVEEEVRIQQSLQEIQEARFGRLLHILNRFQLFCTSKCLPGDIYHFAVLQWFQVALKRSRNLRCPKVLGATLKCLEQLGCVEAHLVKVEVAMTPIVEVAMANTKEQLDMITKEPRWLKVVNLEPRLLHSIAQRVKLCIESWGWLGFDITIVPLDDYKVVLALGFLGKAKVVPYLSTHNAILVGDVPCMVPMVT</sequence>
<feature type="region of interest" description="Disordered" evidence="7">
    <location>
        <begin position="1"/>
        <end position="32"/>
    </location>
</feature>
<evidence type="ECO:0000256" key="7">
    <source>
        <dbReference type="SAM" id="MobiDB-lite"/>
    </source>
</evidence>
<feature type="domain" description="U3 small nucleolar RNA-associated protein 15 C-terminal" evidence="8">
    <location>
        <begin position="379"/>
        <end position="515"/>
    </location>
</feature>
<dbReference type="SUPFAM" id="SSF50978">
    <property type="entry name" value="WD40 repeat-like"/>
    <property type="match status" value="1"/>
</dbReference>
<reference evidence="9 10" key="1">
    <citation type="journal article" date="2018" name="PLoS Genet.">
        <title>Population sequencing reveals clonal diversity and ancestral inbreeding in the grapevine cultivar Chardonnay.</title>
        <authorList>
            <person name="Roach M.J."/>
            <person name="Johnson D.L."/>
            <person name="Bohlmann J."/>
            <person name="van Vuuren H.J."/>
            <person name="Jones S.J."/>
            <person name="Pretorius I.S."/>
            <person name="Schmidt S.A."/>
            <person name="Borneman A.R."/>
        </authorList>
    </citation>
    <scope>NUCLEOTIDE SEQUENCE [LARGE SCALE GENOMIC DNA]</scope>
    <source>
        <strain evidence="10">cv. Chardonnay</strain>
        <tissue evidence="9">Leaf</tissue>
    </source>
</reference>
<comment type="caution">
    <text evidence="9">The sequence shown here is derived from an EMBL/GenBank/DDBJ whole genome shotgun (WGS) entry which is preliminary data.</text>
</comment>
<keyword evidence="2" id="KW-0698">rRNA processing</keyword>
<dbReference type="PANTHER" id="PTHR19924:SF26">
    <property type="entry name" value="U3 SMALL NUCLEOLAR RNA-ASSOCIATED PROTEIN 15 HOMOLOG"/>
    <property type="match status" value="1"/>
</dbReference>